<reference evidence="14 15" key="1">
    <citation type="submission" date="2014-08" db="EMBL/GenBank/DDBJ databases">
        <title>Clostridium innocuum, an unnegligible vancomycin-resistant pathogen causing extra-intestinal infections.</title>
        <authorList>
            <person name="Feng Y."/>
            <person name="Chiu C.-H."/>
        </authorList>
    </citation>
    <scope>NUCLEOTIDE SEQUENCE [LARGE SCALE GENOMIC DNA]</scope>
    <source>
        <strain evidence="14 15">AN88</strain>
    </source>
</reference>
<dbReference type="InterPro" id="IPR013824">
    <property type="entry name" value="Topo_IA_cen_sub1"/>
</dbReference>
<dbReference type="GO" id="GO:0006265">
    <property type="term" value="P:DNA topological change"/>
    <property type="evidence" value="ECO:0007669"/>
    <property type="project" value="InterPro"/>
</dbReference>
<dbReference type="InterPro" id="IPR003601">
    <property type="entry name" value="Topo_IA_2"/>
</dbReference>
<dbReference type="Gene3D" id="1.10.290.10">
    <property type="entry name" value="Topoisomerase I, domain 4"/>
    <property type="match status" value="1"/>
</dbReference>
<dbReference type="InterPro" id="IPR034144">
    <property type="entry name" value="TOPRIM_TopoIII"/>
</dbReference>
<dbReference type="PROSITE" id="PS52039">
    <property type="entry name" value="TOPO_IA_2"/>
    <property type="match status" value="1"/>
</dbReference>
<dbReference type="InterPro" id="IPR006171">
    <property type="entry name" value="TOPRIM_dom"/>
</dbReference>
<dbReference type="PROSITE" id="PS50880">
    <property type="entry name" value="TOPRIM"/>
    <property type="match status" value="1"/>
</dbReference>
<evidence type="ECO:0000256" key="10">
    <source>
        <dbReference type="ARBA" id="ARBA00032877"/>
    </source>
</evidence>
<keyword evidence="6 14" id="KW-0413">Isomerase</keyword>
<evidence type="ECO:0000259" key="12">
    <source>
        <dbReference type="PROSITE" id="PS50880"/>
    </source>
</evidence>
<dbReference type="GO" id="GO:0006281">
    <property type="term" value="P:DNA repair"/>
    <property type="evidence" value="ECO:0007669"/>
    <property type="project" value="TreeGrafter"/>
</dbReference>
<dbReference type="GO" id="GO:0043597">
    <property type="term" value="C:cytoplasmic replication fork"/>
    <property type="evidence" value="ECO:0007669"/>
    <property type="project" value="TreeGrafter"/>
</dbReference>
<proteinExistence type="inferred from homology"/>
<dbReference type="InterPro" id="IPR000380">
    <property type="entry name" value="Topo_IA"/>
</dbReference>
<dbReference type="SMART" id="SM00436">
    <property type="entry name" value="TOP1Bc"/>
    <property type="match status" value="1"/>
</dbReference>
<dbReference type="CDD" id="cd03362">
    <property type="entry name" value="TOPRIM_TopoIA_TopoIII"/>
    <property type="match status" value="1"/>
</dbReference>
<dbReference type="GO" id="GO:0003677">
    <property type="term" value="F:DNA binding"/>
    <property type="evidence" value="ECO:0007669"/>
    <property type="project" value="UniProtKB-KW"/>
</dbReference>
<dbReference type="Gene3D" id="1.10.460.10">
    <property type="entry name" value="Topoisomerase I, domain 2"/>
    <property type="match status" value="1"/>
</dbReference>
<accession>A0A099I2Z2</accession>
<evidence type="ECO:0000313" key="15">
    <source>
        <dbReference type="Proteomes" id="UP000030008"/>
    </source>
</evidence>
<evidence type="ECO:0000256" key="7">
    <source>
        <dbReference type="ARBA" id="ARBA00030003"/>
    </source>
</evidence>
<evidence type="ECO:0000256" key="4">
    <source>
        <dbReference type="ARBA" id="ARBA00023029"/>
    </source>
</evidence>
<comment type="catalytic activity">
    <reaction evidence="1">
        <text>ATP-independent breakage of single-stranded DNA, followed by passage and rejoining.</text>
        <dbReference type="EC" id="5.6.2.1"/>
    </reaction>
</comment>
<evidence type="ECO:0000256" key="1">
    <source>
        <dbReference type="ARBA" id="ARBA00000213"/>
    </source>
</evidence>
<dbReference type="PANTHER" id="PTHR11390">
    <property type="entry name" value="PROKARYOTIC DNA TOPOISOMERASE"/>
    <property type="match status" value="1"/>
</dbReference>
<protein>
    <recommendedName>
        <fullName evidence="3">DNA topoisomerase</fullName>
        <ecNumber evidence="3">5.6.2.1</ecNumber>
    </recommendedName>
    <alternativeName>
        <fullName evidence="10">Omega-protein</fullName>
    </alternativeName>
    <alternativeName>
        <fullName evidence="9">Relaxing enzyme</fullName>
    </alternativeName>
    <alternativeName>
        <fullName evidence="7">Swivelase</fullName>
    </alternativeName>
    <alternativeName>
        <fullName evidence="8">Untwisting enzyme</fullName>
    </alternativeName>
</protein>
<feature type="region of interest" description="Disordered" evidence="11">
    <location>
        <begin position="717"/>
        <end position="737"/>
    </location>
</feature>
<comment type="caution">
    <text evidence="14">The sequence shown here is derived from an EMBL/GenBank/DDBJ whole genome shotgun (WGS) entry which is preliminary data.</text>
</comment>
<dbReference type="Gene3D" id="3.40.50.140">
    <property type="match status" value="1"/>
</dbReference>
<feature type="domain" description="Topo IA-type catalytic" evidence="13">
    <location>
        <begin position="152"/>
        <end position="603"/>
    </location>
</feature>
<dbReference type="GO" id="GO:0003917">
    <property type="term" value="F:DNA topoisomerase type I (single strand cut, ATP-independent) activity"/>
    <property type="evidence" value="ECO:0007669"/>
    <property type="project" value="UniProtKB-EC"/>
</dbReference>
<feature type="domain" description="Toprim" evidence="12">
    <location>
        <begin position="2"/>
        <end position="135"/>
    </location>
</feature>
<evidence type="ECO:0000256" key="11">
    <source>
        <dbReference type="SAM" id="MobiDB-lite"/>
    </source>
</evidence>
<dbReference type="Pfam" id="PF01131">
    <property type="entry name" value="Topoisom_bac"/>
    <property type="match status" value="1"/>
</dbReference>
<dbReference type="InterPro" id="IPR013497">
    <property type="entry name" value="Topo_IA_cen"/>
</dbReference>
<evidence type="ECO:0000256" key="9">
    <source>
        <dbReference type="ARBA" id="ARBA00032235"/>
    </source>
</evidence>
<dbReference type="RefSeq" id="WP_044907008.1">
    <property type="nucleotide sequence ID" value="NZ_JQIF01000089.1"/>
</dbReference>
<evidence type="ECO:0000259" key="13">
    <source>
        <dbReference type="PROSITE" id="PS52039"/>
    </source>
</evidence>
<comment type="similarity">
    <text evidence="2">Belongs to the type IA topoisomerase family.</text>
</comment>
<dbReference type="Pfam" id="PF01751">
    <property type="entry name" value="Toprim"/>
    <property type="match status" value="1"/>
</dbReference>
<evidence type="ECO:0000256" key="6">
    <source>
        <dbReference type="ARBA" id="ARBA00023235"/>
    </source>
</evidence>
<dbReference type="InterPro" id="IPR023405">
    <property type="entry name" value="Topo_IA_core_domain"/>
</dbReference>
<evidence type="ECO:0000256" key="3">
    <source>
        <dbReference type="ARBA" id="ARBA00012891"/>
    </source>
</evidence>
<keyword evidence="5" id="KW-0238">DNA-binding</keyword>
<dbReference type="InterPro" id="IPR013825">
    <property type="entry name" value="Topo_IA_cen_sub2"/>
</dbReference>
<evidence type="ECO:0000256" key="5">
    <source>
        <dbReference type="ARBA" id="ARBA00023125"/>
    </source>
</evidence>
<organism evidence="14 15">
    <name type="scientific">Clostridium innocuum</name>
    <dbReference type="NCBI Taxonomy" id="1522"/>
    <lineage>
        <taxon>Bacteria</taxon>
        <taxon>Bacillati</taxon>
        <taxon>Bacillota</taxon>
        <taxon>Clostridia</taxon>
        <taxon>Eubacteriales</taxon>
        <taxon>Clostridiaceae</taxon>
        <taxon>Clostridium</taxon>
    </lineage>
</organism>
<dbReference type="SMART" id="SM00437">
    <property type="entry name" value="TOP1Ac"/>
    <property type="match status" value="1"/>
</dbReference>
<dbReference type="GO" id="GO:0006310">
    <property type="term" value="P:DNA recombination"/>
    <property type="evidence" value="ECO:0007669"/>
    <property type="project" value="TreeGrafter"/>
</dbReference>
<dbReference type="EC" id="5.6.2.1" evidence="3"/>
<name>A0A099I2Z2_CLOIN</name>
<dbReference type="SUPFAM" id="SSF56712">
    <property type="entry name" value="Prokaryotic type I DNA topoisomerase"/>
    <property type="match status" value="1"/>
</dbReference>
<dbReference type="InterPro" id="IPR003602">
    <property type="entry name" value="Topo_IA_DNA-bd_dom"/>
</dbReference>
<dbReference type="SMART" id="SM00493">
    <property type="entry name" value="TOPRIM"/>
    <property type="match status" value="1"/>
</dbReference>
<dbReference type="Gene3D" id="2.70.20.10">
    <property type="entry name" value="Topoisomerase I, domain 3"/>
    <property type="match status" value="1"/>
</dbReference>
<sequence length="737" mass="85116">MRSLIIAEKPELGRAIAAAIDGSGKEVRGVIRKQNVIITWAYGHLLRLCEPDEYDGKYKKWKKEDLPICFENWKLVPDGNKKDRVEQIMALMQECDQIIHAGDPDDEGQFLIDEILDYAQNEKPVKRVYINDNTPANIKKAFHDLIDNDEKLRAVGRSAYARAVADYVVGINYSRLFSLLLRRKGMSVGRVQSPTLGLIVMRDEAIDHHVKQKYYELHTGGHIAEPDTSIRFQLKPKSDLLDDGKHILHRNIMEDMERDIMAKPDQKVKIDEKFMDVKPPLPFNLAKLQAHMNARYGFDLSKTDQITQTLRDRYQAITYNRSDSQYLKEEHFQEADKVLPHVMSKLNEQYPVDYKLHSECFNDKYVTAHHAIIPTMSDFNIAQLLPDERRVYEEICRYYIMQFLPPIRKRQLSAIIKTEFGDLRATSTYVLDEGYKKYFTPEKEDSQEEEEIDSRFDLPKGTYPIQLVSSELQEKETNPPKRYTQASLIRDMTSIAKYVQDKEIKDILRKKDKDKKGENGSLGTSATRSQIVETLIKRRYVEMKGKNIISTQLGKDFYHLLPEEIKKPDLTAKWWVIQEDIKEGNADVKTLVDSVLEAFVPHLKKDYSHLRVSGEVEIDDDRKAVGICPVCGNKIVENSKGFGCVNYRNGCKFALWKEDRFFQSIKKEVTLPMAEKLLKDKYCLVKLKEGEQEIIKVLQLGVRNGRAVYRLVDVPKKDTSAKQSSAEAALHAEQKKT</sequence>
<evidence type="ECO:0000256" key="8">
    <source>
        <dbReference type="ARBA" id="ARBA00031985"/>
    </source>
</evidence>
<keyword evidence="4" id="KW-0799">Topoisomerase</keyword>
<evidence type="ECO:0000313" key="14">
    <source>
        <dbReference type="EMBL" id="KGJ52060.1"/>
    </source>
</evidence>
<dbReference type="AlphaFoldDB" id="A0A099I2Z2"/>
<dbReference type="PRINTS" id="PR00417">
    <property type="entry name" value="PRTPISMRASEI"/>
</dbReference>
<dbReference type="EMBL" id="JQIF01000089">
    <property type="protein sequence ID" value="KGJ52060.1"/>
    <property type="molecule type" value="Genomic_DNA"/>
</dbReference>
<dbReference type="InterPro" id="IPR013826">
    <property type="entry name" value="Topo_IA_cen_sub3"/>
</dbReference>
<dbReference type="Proteomes" id="UP000030008">
    <property type="component" value="Unassembled WGS sequence"/>
</dbReference>
<gene>
    <name evidence="14" type="ORF">CIAN88_17370</name>
</gene>
<dbReference type="PANTHER" id="PTHR11390:SF21">
    <property type="entry name" value="DNA TOPOISOMERASE 3-ALPHA"/>
    <property type="match status" value="1"/>
</dbReference>
<evidence type="ECO:0000256" key="2">
    <source>
        <dbReference type="ARBA" id="ARBA00009446"/>
    </source>
</evidence>